<dbReference type="RefSeq" id="WP_042627539.1">
    <property type="nucleotide sequence ID" value="NZ_BSTO01000029.1"/>
</dbReference>
<feature type="domain" description="VOC" evidence="1">
    <location>
        <begin position="9"/>
        <end position="133"/>
    </location>
</feature>
<dbReference type="PANTHER" id="PTHR36113:SF3">
    <property type="entry name" value="SLL5075 PROTEIN"/>
    <property type="match status" value="1"/>
</dbReference>
<evidence type="ECO:0000313" key="2">
    <source>
        <dbReference type="EMBL" id="AJK49003.1"/>
    </source>
</evidence>
<dbReference type="Gene3D" id="3.10.180.10">
    <property type="entry name" value="2,3-Dihydroxybiphenyl 1,2-Dioxygenase, domain 1"/>
    <property type="match status" value="1"/>
</dbReference>
<dbReference type="HOGENOM" id="CLU_140939_0_0_4"/>
<sequence length="139" mass="15578">MSEIALTRGIDHLGLTVRDLSETRAFFETCLGWKLLGERPEYPAAFVSDGHVTLTLWQVKDPEVVEFDRKRNIGLHHLALRVASEAALNTLYERVAAWPGVRVEFAPEPLGKGTKRHTMIYEPGGIRIEFDYDTAAKAG</sequence>
<reference evidence="3" key="1">
    <citation type="submission" date="2011-03" db="EMBL/GenBank/DDBJ databases">
        <authorList>
            <person name="Voget S."/>
            <person name="Streit W.R."/>
            <person name="Jaeger K.E."/>
            <person name="Daniel R."/>
        </authorList>
    </citation>
    <scope>NUCLEOTIDE SEQUENCE [LARGE SCALE GENOMIC DNA]</scope>
    <source>
        <strain evidence="3">PG1</strain>
    </source>
</reference>
<dbReference type="AlphaFoldDB" id="A0A0B6S045"/>
<dbReference type="KEGG" id="bgp:BGL_2c09250"/>
<dbReference type="PROSITE" id="PS51819">
    <property type="entry name" value="VOC"/>
    <property type="match status" value="1"/>
</dbReference>
<dbReference type="InterPro" id="IPR051332">
    <property type="entry name" value="Fosfomycin_Res_Enzymes"/>
</dbReference>
<dbReference type="InterPro" id="IPR029068">
    <property type="entry name" value="Glyas_Bleomycin-R_OHBP_Dase"/>
</dbReference>
<evidence type="ECO:0000313" key="3">
    <source>
        <dbReference type="Proteomes" id="UP000031838"/>
    </source>
</evidence>
<dbReference type="PANTHER" id="PTHR36113">
    <property type="entry name" value="LYASE, PUTATIVE-RELATED-RELATED"/>
    <property type="match status" value="1"/>
</dbReference>
<evidence type="ECO:0000259" key="1">
    <source>
        <dbReference type="PROSITE" id="PS51819"/>
    </source>
</evidence>
<dbReference type="InterPro" id="IPR004360">
    <property type="entry name" value="Glyas_Fos-R_dOase_dom"/>
</dbReference>
<gene>
    <name evidence="2" type="ORF">BGL_2c09250</name>
</gene>
<protein>
    <submittedName>
        <fullName evidence="2">Glyoxalase family protein</fullName>
    </submittedName>
</protein>
<dbReference type="Proteomes" id="UP000031838">
    <property type="component" value="Chromosome 2"/>
</dbReference>
<dbReference type="Pfam" id="PF00903">
    <property type="entry name" value="Glyoxalase"/>
    <property type="match status" value="1"/>
</dbReference>
<dbReference type="EMBL" id="CP002581">
    <property type="protein sequence ID" value="AJK49003.1"/>
    <property type="molecule type" value="Genomic_DNA"/>
</dbReference>
<proteinExistence type="predicted"/>
<name>A0A0B6S045_BURPL</name>
<organism evidence="2 3">
    <name type="scientific">Burkholderia plantarii</name>
    <dbReference type="NCBI Taxonomy" id="41899"/>
    <lineage>
        <taxon>Bacteria</taxon>
        <taxon>Pseudomonadati</taxon>
        <taxon>Pseudomonadota</taxon>
        <taxon>Betaproteobacteria</taxon>
        <taxon>Burkholderiales</taxon>
        <taxon>Burkholderiaceae</taxon>
        <taxon>Burkholderia</taxon>
    </lineage>
</organism>
<dbReference type="KEGG" id="bpla:bpln_2g10150"/>
<reference evidence="2 3" key="2">
    <citation type="journal article" date="2016" name="Appl. Microbiol. Biotechnol.">
        <title>Mutations improving production and secretion of extracellular lipase by Burkholderia glumae PG1.</title>
        <authorList>
            <person name="Knapp A."/>
            <person name="Voget S."/>
            <person name="Gao R."/>
            <person name="Zaburannyi N."/>
            <person name="Krysciak D."/>
            <person name="Breuer M."/>
            <person name="Hauer B."/>
            <person name="Streit W.R."/>
            <person name="Muller R."/>
            <person name="Daniel R."/>
            <person name="Jaeger K.E."/>
        </authorList>
    </citation>
    <scope>NUCLEOTIDE SEQUENCE [LARGE SCALE GENOMIC DNA]</scope>
    <source>
        <strain evidence="2 3">PG1</strain>
    </source>
</reference>
<dbReference type="OrthoDB" id="2613830at2"/>
<keyword evidence="3" id="KW-1185">Reference proteome</keyword>
<dbReference type="InterPro" id="IPR037523">
    <property type="entry name" value="VOC_core"/>
</dbReference>
<dbReference type="SUPFAM" id="SSF54593">
    <property type="entry name" value="Glyoxalase/Bleomycin resistance protein/Dihydroxybiphenyl dioxygenase"/>
    <property type="match status" value="1"/>
</dbReference>
<accession>A0A0B6S045</accession>